<dbReference type="SUPFAM" id="SSF52047">
    <property type="entry name" value="RNI-like"/>
    <property type="match status" value="1"/>
</dbReference>
<sequence length="852" mass="89532">MLTQAQLAQAQLAQALRESLVRAGAEPLYLLHEHSPEPLAHLAFRVLTRLGFPDNELELRELASEGVDTLVAWWLLDDQLRRRNALGRFEQIHTLTFVGNHDASTGGGLGGAVDAAAAGAAGGGGGPSGSPRCGLLALNLRYNRLADAGAQQLLESLCLGGKSGGCVLRSLDLAGNQLTVGVIDHVSKLVSSLTSLFELSLLDNAFVAGLTVVNGLRGALPPVEAIRALPGLFSNLPAAMHAGSKSKDLLIAVLSTTSLCELQVDGGFFAAQDAARLQERLAKNRELRLSSLDHSHLGADAPPTSSASGGGGGRARPTGGVGEGHSWGGEMRLGAPASGAGGSGGGQVPVLGVLFSASLVCQDPSGQVVPMDMLDLDKERELICDSMREARRNLKVRFEYATTDRLRTLVTLGQCCGLHYSGHGDPHYLSMEDGRGNAHFVRVPALKKLLQAGGIASLRFVFVSACFSEAAAQAFVEAGVPHVIAVRLTTRVSDLAAHAFTRAFYLALAVGQSIRAAFEIGVQAVVNAPNVPSAHIEGDKFLLFGAGDHNAVPFPNLLPVEKWDPPYPKGSQHQQPLPATAEAFIGRNVETYRVITGVLDRRLVSVTGPAGVGKTAVAVAALNYLAQRHHFSDGVVYVDCAGTRDAPELAGRLRVQVGRSVVAAAVATIAPREEPPARAVTATASSTGAAGSTDPHFADEDLALPRAAVLPLHGLHCLLVLDGVSADLAEAAGFAELLELLLSFPRVRTLLTAVDPVNRPLQGGAEKVLEMKPLSKHNTARLICRLSPRPLQLDEIKGAANAQDFVQRLASHDLVGALAGNPGRVKATVPQLSQRRLHEVVPCELPEQHWSA</sequence>
<dbReference type="OrthoDB" id="190216at2759"/>
<proteinExistence type="predicted"/>
<feature type="region of interest" description="Disordered" evidence="1">
    <location>
        <begin position="293"/>
        <end position="341"/>
    </location>
</feature>
<name>A0A0M0KAL5_9EUKA</name>
<dbReference type="Proteomes" id="UP000037460">
    <property type="component" value="Unassembled WGS sequence"/>
</dbReference>
<dbReference type="Gene3D" id="3.40.50.300">
    <property type="entry name" value="P-loop containing nucleotide triphosphate hydrolases"/>
    <property type="match status" value="1"/>
</dbReference>
<feature type="domain" description="CHAT" evidence="2">
    <location>
        <begin position="399"/>
        <end position="522"/>
    </location>
</feature>
<keyword evidence="4" id="KW-1185">Reference proteome</keyword>
<dbReference type="InterPro" id="IPR027417">
    <property type="entry name" value="P-loop_NTPase"/>
</dbReference>
<dbReference type="InterPro" id="IPR032675">
    <property type="entry name" value="LRR_dom_sf"/>
</dbReference>
<comment type="caution">
    <text evidence="3">The sequence shown here is derived from an EMBL/GenBank/DDBJ whole genome shotgun (WGS) entry which is preliminary data.</text>
</comment>
<evidence type="ECO:0000256" key="1">
    <source>
        <dbReference type="SAM" id="MobiDB-lite"/>
    </source>
</evidence>
<protein>
    <submittedName>
        <fullName evidence="3">Sh2 domain containing protein</fullName>
    </submittedName>
</protein>
<organism evidence="3 4">
    <name type="scientific">Chrysochromulina tobinii</name>
    <dbReference type="NCBI Taxonomy" id="1460289"/>
    <lineage>
        <taxon>Eukaryota</taxon>
        <taxon>Haptista</taxon>
        <taxon>Haptophyta</taxon>
        <taxon>Prymnesiophyceae</taxon>
        <taxon>Prymnesiales</taxon>
        <taxon>Chrysochromulinaceae</taxon>
        <taxon>Chrysochromulina</taxon>
    </lineage>
</organism>
<evidence type="ECO:0000313" key="4">
    <source>
        <dbReference type="Proteomes" id="UP000037460"/>
    </source>
</evidence>
<accession>A0A0M0KAL5</accession>
<dbReference type="PANTHER" id="PTHR47691">
    <property type="entry name" value="REGULATOR-RELATED"/>
    <property type="match status" value="1"/>
</dbReference>
<evidence type="ECO:0000259" key="2">
    <source>
        <dbReference type="Pfam" id="PF12770"/>
    </source>
</evidence>
<dbReference type="SUPFAM" id="SSF52540">
    <property type="entry name" value="P-loop containing nucleoside triphosphate hydrolases"/>
    <property type="match status" value="1"/>
</dbReference>
<evidence type="ECO:0000313" key="3">
    <source>
        <dbReference type="EMBL" id="KOO35875.1"/>
    </source>
</evidence>
<dbReference type="Gene3D" id="3.80.10.10">
    <property type="entry name" value="Ribonuclease Inhibitor"/>
    <property type="match status" value="1"/>
</dbReference>
<dbReference type="InterPro" id="IPR024983">
    <property type="entry name" value="CHAT_dom"/>
</dbReference>
<dbReference type="EMBL" id="JWZX01000722">
    <property type="protein sequence ID" value="KOO35875.1"/>
    <property type="molecule type" value="Genomic_DNA"/>
</dbReference>
<dbReference type="PANTHER" id="PTHR47691:SF3">
    <property type="entry name" value="HTH-TYPE TRANSCRIPTIONAL REGULATOR RV0890C-RELATED"/>
    <property type="match status" value="1"/>
</dbReference>
<dbReference type="Pfam" id="PF12770">
    <property type="entry name" value="CHAT"/>
    <property type="match status" value="1"/>
</dbReference>
<reference evidence="4" key="1">
    <citation type="journal article" date="2015" name="PLoS Genet.">
        <title>Genome Sequence and Transcriptome Analyses of Chrysochromulina tobin: Metabolic Tools for Enhanced Algal Fitness in the Prominent Order Prymnesiales (Haptophyceae).</title>
        <authorList>
            <person name="Hovde B.T."/>
            <person name="Deodato C.R."/>
            <person name="Hunsperger H.M."/>
            <person name="Ryken S.A."/>
            <person name="Yost W."/>
            <person name="Jha R.K."/>
            <person name="Patterson J."/>
            <person name="Monnat R.J. Jr."/>
            <person name="Barlow S.B."/>
            <person name="Starkenburg S.R."/>
            <person name="Cattolico R.A."/>
        </authorList>
    </citation>
    <scope>NUCLEOTIDE SEQUENCE</scope>
    <source>
        <strain evidence="4">CCMP291</strain>
    </source>
</reference>
<gene>
    <name evidence="3" type="ORF">Ctob_015216</name>
</gene>
<feature type="compositionally biased region" description="Gly residues" evidence="1">
    <location>
        <begin position="308"/>
        <end position="327"/>
    </location>
</feature>
<dbReference type="AlphaFoldDB" id="A0A0M0KAL5"/>